<proteinExistence type="predicted"/>
<accession>A0AAV9N057</accession>
<dbReference type="EMBL" id="JAVRRD010000028">
    <property type="protein sequence ID" value="KAK5046910.1"/>
    <property type="molecule type" value="Genomic_DNA"/>
</dbReference>
<name>A0AAV9N057_9EURO</name>
<evidence type="ECO:0000256" key="1">
    <source>
        <dbReference type="ARBA" id="ARBA00023015"/>
    </source>
</evidence>
<dbReference type="InterPro" id="IPR001138">
    <property type="entry name" value="Zn2Cys6_DnaBD"/>
</dbReference>
<keyword evidence="7" id="KW-1185">Reference proteome</keyword>
<evidence type="ECO:0000256" key="3">
    <source>
        <dbReference type="ARBA" id="ARBA00023163"/>
    </source>
</evidence>
<feature type="region of interest" description="Disordered" evidence="5">
    <location>
        <begin position="152"/>
        <end position="172"/>
    </location>
</feature>
<feature type="compositionally biased region" description="Polar residues" evidence="5">
    <location>
        <begin position="194"/>
        <end position="207"/>
    </location>
</feature>
<sequence>MQSKEHLKVIGIVINLGLTHDSTQCDRKLPICTQCIGAGMRCNYPESNKRGFPPGYIAALEKRLLETELALFDTLHTLSFLQPTPFNDRGGDLNTGQEQPHNLDTRRVLAKQSITQTKAEKVAEWERLPIGTSTQRLEWVQDRMSLVGLHTESFPEQSGSRRQPQFHRSMSSGDLVQLQQPTFLQSGFMHNQDTVSYLSPGGTSDGSMTRDENTMMPPPSRPAMPISSTSFPSTVDGSSSATFPSYQTQTLPPEQWRNSPTMVGNPNQSSWLRLTDQNHPSMSSMNVDGSINESFGSDQSSGGSRAQQVSSTQWRRFF</sequence>
<evidence type="ECO:0000313" key="6">
    <source>
        <dbReference type="EMBL" id="KAK5046910.1"/>
    </source>
</evidence>
<dbReference type="Proteomes" id="UP001358417">
    <property type="component" value="Unassembled WGS sequence"/>
</dbReference>
<comment type="caution">
    <text evidence="6">The sequence shown here is derived from an EMBL/GenBank/DDBJ whole genome shotgun (WGS) entry which is preliminary data.</text>
</comment>
<evidence type="ECO:0000256" key="2">
    <source>
        <dbReference type="ARBA" id="ARBA00023125"/>
    </source>
</evidence>
<keyword evidence="1" id="KW-0805">Transcription regulation</keyword>
<dbReference type="Gene3D" id="4.10.240.10">
    <property type="entry name" value="Zn(2)-C6 fungal-type DNA-binding domain"/>
    <property type="match status" value="1"/>
</dbReference>
<keyword evidence="2" id="KW-0238">DNA-binding</keyword>
<evidence type="ECO:0000313" key="7">
    <source>
        <dbReference type="Proteomes" id="UP001358417"/>
    </source>
</evidence>
<dbReference type="GO" id="GO:0008270">
    <property type="term" value="F:zinc ion binding"/>
    <property type="evidence" value="ECO:0007669"/>
    <property type="project" value="InterPro"/>
</dbReference>
<feature type="compositionally biased region" description="Polar residues" evidence="5">
    <location>
        <begin position="226"/>
        <end position="318"/>
    </location>
</feature>
<dbReference type="GO" id="GO:0003677">
    <property type="term" value="F:DNA binding"/>
    <property type="evidence" value="ECO:0007669"/>
    <property type="project" value="UniProtKB-KW"/>
</dbReference>
<evidence type="ECO:0000256" key="5">
    <source>
        <dbReference type="SAM" id="MobiDB-lite"/>
    </source>
</evidence>
<dbReference type="AlphaFoldDB" id="A0AAV9N057"/>
<protein>
    <recommendedName>
        <fullName evidence="8">Zn(2)-C6 fungal-type domain-containing protein</fullName>
    </recommendedName>
</protein>
<evidence type="ECO:0000256" key="4">
    <source>
        <dbReference type="ARBA" id="ARBA00023242"/>
    </source>
</evidence>
<feature type="region of interest" description="Disordered" evidence="5">
    <location>
        <begin position="194"/>
        <end position="318"/>
    </location>
</feature>
<dbReference type="CDD" id="cd00067">
    <property type="entry name" value="GAL4"/>
    <property type="match status" value="1"/>
</dbReference>
<dbReference type="InterPro" id="IPR036864">
    <property type="entry name" value="Zn2-C6_fun-type_DNA-bd_sf"/>
</dbReference>
<feature type="compositionally biased region" description="Polar residues" evidence="5">
    <location>
        <begin position="154"/>
        <end position="172"/>
    </location>
</feature>
<dbReference type="GO" id="GO:0000981">
    <property type="term" value="F:DNA-binding transcription factor activity, RNA polymerase II-specific"/>
    <property type="evidence" value="ECO:0007669"/>
    <property type="project" value="InterPro"/>
</dbReference>
<organism evidence="6 7">
    <name type="scientific">Exophiala bonariae</name>
    <dbReference type="NCBI Taxonomy" id="1690606"/>
    <lineage>
        <taxon>Eukaryota</taxon>
        <taxon>Fungi</taxon>
        <taxon>Dikarya</taxon>
        <taxon>Ascomycota</taxon>
        <taxon>Pezizomycotina</taxon>
        <taxon>Eurotiomycetes</taxon>
        <taxon>Chaetothyriomycetidae</taxon>
        <taxon>Chaetothyriales</taxon>
        <taxon>Herpotrichiellaceae</taxon>
        <taxon>Exophiala</taxon>
    </lineage>
</organism>
<reference evidence="6 7" key="1">
    <citation type="submission" date="2023-08" db="EMBL/GenBank/DDBJ databases">
        <title>Black Yeasts Isolated from many extreme environments.</title>
        <authorList>
            <person name="Coleine C."/>
            <person name="Stajich J.E."/>
            <person name="Selbmann L."/>
        </authorList>
    </citation>
    <scope>NUCLEOTIDE SEQUENCE [LARGE SCALE GENOMIC DNA]</scope>
    <source>
        <strain evidence="6 7">CCFEE 5792</strain>
    </source>
</reference>
<keyword evidence="3" id="KW-0804">Transcription</keyword>
<dbReference type="GeneID" id="89975430"/>
<gene>
    <name evidence="6" type="ORF">LTR84_007264</name>
</gene>
<evidence type="ECO:0008006" key="8">
    <source>
        <dbReference type="Google" id="ProtNLM"/>
    </source>
</evidence>
<dbReference type="RefSeq" id="XP_064702483.1">
    <property type="nucleotide sequence ID" value="XM_064850817.1"/>
</dbReference>
<keyword evidence="4" id="KW-0539">Nucleus</keyword>